<proteinExistence type="predicted"/>
<feature type="signal peptide" evidence="1">
    <location>
        <begin position="1"/>
        <end position="25"/>
    </location>
</feature>
<evidence type="ECO:0000313" key="3">
    <source>
        <dbReference type="Proteomes" id="UP001207654"/>
    </source>
</evidence>
<accession>A0ABT3ZYS0</accession>
<evidence type="ECO:0000256" key="1">
    <source>
        <dbReference type="SAM" id="SignalP"/>
    </source>
</evidence>
<dbReference type="EMBL" id="JAPNKA010000001">
    <property type="protein sequence ID" value="MCY1074471.1"/>
    <property type="molecule type" value="Genomic_DNA"/>
</dbReference>
<gene>
    <name evidence="2" type="ORF">OV287_08220</name>
</gene>
<organism evidence="2 3">
    <name type="scientific">Archangium lansingense</name>
    <dbReference type="NCBI Taxonomy" id="2995310"/>
    <lineage>
        <taxon>Bacteria</taxon>
        <taxon>Pseudomonadati</taxon>
        <taxon>Myxococcota</taxon>
        <taxon>Myxococcia</taxon>
        <taxon>Myxococcales</taxon>
        <taxon>Cystobacterineae</taxon>
        <taxon>Archangiaceae</taxon>
        <taxon>Archangium</taxon>
    </lineage>
</organism>
<keyword evidence="3" id="KW-1185">Reference proteome</keyword>
<dbReference type="Proteomes" id="UP001207654">
    <property type="component" value="Unassembled WGS sequence"/>
</dbReference>
<evidence type="ECO:0000313" key="2">
    <source>
        <dbReference type="EMBL" id="MCY1074471.1"/>
    </source>
</evidence>
<dbReference type="RefSeq" id="WP_267533434.1">
    <property type="nucleotide sequence ID" value="NZ_JAPNKA010000001.1"/>
</dbReference>
<name>A0ABT3ZYS0_9BACT</name>
<protein>
    <recommendedName>
        <fullName evidence="4">Cytochrome c domain-containing protein</fullName>
    </recommendedName>
</protein>
<sequence length="482" mass="53095">MTQKWNAAAALAAMGLSLTGGVASAQQKLAPKKQLTAQAPAAAEALLRTPEGYKLKETPFPDFGYMVSTQDYLNKYSDQPIFRLKTDFPTVKPKKQPDFVQKIDFRKNPKEYLLAVRDYSFDGNLPDWDPFKNTKRGWYHIPWLHPSTEGPNAYPPNGGTEGFHGLIKEAPLSPLQLGPGQKGKDGGYSVYAITLVNDMAGYTLGRMWADPNNPDPRATDRRYGGGFPPGTVFAKLLFTDAPQGDDQLPFMQNPLQWTAYITENFWKSSKRIVTKVNLLQMDIAVRDTRADGPGGTGWVFGTFAYNGQVNNPNKFLNLVPVGMMWGNDPDNKVNTTNPFPPTETKVNPDLKETVIFPSKELPPQHLGWNGRLNGPADLNTTSCLSCHNAAQYPAVSSLVPDGAVPDGGPKPPPQGGTAEWMKWFQNVPAGTSMDQRVYSTDFSFQVAIALTNFFTVKGKELQGNWASDYQLAPVPITRGFPD</sequence>
<reference evidence="2 3" key="1">
    <citation type="submission" date="2022-11" db="EMBL/GenBank/DDBJ databases">
        <title>Minimal conservation of predation-associated metabolite biosynthetic gene clusters underscores biosynthetic potential of Myxococcota including descriptions for ten novel species: Archangium lansinium sp. nov., Myxococcus landrumus sp. nov., Nannocystis bai.</title>
        <authorList>
            <person name="Ahearne A."/>
            <person name="Stevens C."/>
            <person name="Phillips K."/>
        </authorList>
    </citation>
    <scope>NUCLEOTIDE SEQUENCE [LARGE SCALE GENOMIC DNA]</scope>
    <source>
        <strain evidence="2 3">MIWBW</strain>
    </source>
</reference>
<keyword evidence="1" id="KW-0732">Signal</keyword>
<feature type="chain" id="PRO_5045406886" description="Cytochrome c domain-containing protein" evidence="1">
    <location>
        <begin position="26"/>
        <end position="482"/>
    </location>
</feature>
<comment type="caution">
    <text evidence="2">The sequence shown here is derived from an EMBL/GenBank/DDBJ whole genome shotgun (WGS) entry which is preliminary data.</text>
</comment>
<evidence type="ECO:0008006" key="4">
    <source>
        <dbReference type="Google" id="ProtNLM"/>
    </source>
</evidence>